<dbReference type="PANTHER" id="PTHR30121">
    <property type="entry name" value="UNCHARACTERIZED PROTEIN YJGR-RELATED"/>
    <property type="match status" value="1"/>
</dbReference>
<reference evidence="3" key="1">
    <citation type="journal article" date="2019" name="Int. J. Syst. Evol. Microbiol.">
        <title>The Global Catalogue of Microorganisms (GCM) 10K type strain sequencing project: providing services to taxonomists for standard genome sequencing and annotation.</title>
        <authorList>
            <consortium name="The Broad Institute Genomics Platform"/>
            <consortium name="The Broad Institute Genome Sequencing Center for Infectious Disease"/>
            <person name="Wu L."/>
            <person name="Ma J."/>
        </authorList>
    </citation>
    <scope>NUCLEOTIDE SEQUENCE [LARGE SCALE GENOMIC DNA]</scope>
    <source>
        <strain evidence="3">JCM 16702</strain>
    </source>
</reference>
<organism evidence="2 3">
    <name type="scientific">Actinomadura miaoliensis</name>
    <dbReference type="NCBI Taxonomy" id="430685"/>
    <lineage>
        <taxon>Bacteria</taxon>
        <taxon>Bacillati</taxon>
        <taxon>Actinomycetota</taxon>
        <taxon>Actinomycetes</taxon>
        <taxon>Streptosporangiales</taxon>
        <taxon>Thermomonosporaceae</taxon>
        <taxon>Actinomadura</taxon>
    </lineage>
</organism>
<dbReference type="InterPro" id="IPR051162">
    <property type="entry name" value="T4SS_component"/>
</dbReference>
<evidence type="ECO:0000256" key="1">
    <source>
        <dbReference type="SAM" id="MobiDB-lite"/>
    </source>
</evidence>
<protein>
    <submittedName>
        <fullName evidence="2">ATPase</fullName>
    </submittedName>
</protein>
<feature type="compositionally biased region" description="Basic and acidic residues" evidence="1">
    <location>
        <begin position="36"/>
        <end position="48"/>
    </location>
</feature>
<dbReference type="Proteomes" id="UP001500683">
    <property type="component" value="Unassembled WGS sequence"/>
</dbReference>
<sequence>MSTTTDPLFGLPADGAPATGDDGRKSRKKNKKEKKKDKARDRASERKGPAAPRPGMRGFAGRGGGRAGYVEAPPEWRGTTVQVCGLWPFGAGSGTPMVGVPLGRELMGGTTLCCDPISWFQRAGLIHNPSVLVLGKPGLGKSTLIRRMVVGLTGYGVFPMVLGDLKPDYVDLIRALGGQIIKLGRGLGSLNVLDPGETAAAAAKLSGDARAKLAADAHGRRLNMVAALVTVLRGTPIADTERTVLNAALRVLDERHQGVPILPDLIKVIDEGPDRLRSITLARGSEDRYRNAVDPLHASLLGLLDGPMGETFAHHTTTPIRLDSPGGVCIDISGIDDADAELQAAVLLACWSDGFGAVEAAHALADQGMGPQRHFFVVLDELWRVLRAGRGLVDRVDALTRLNRQRGLGQAMITHTMADLLALPDPADQLKAKGFAERAGMVICGGLPQAEMPMVNEVVRMSTAEQSMIVDWSTPPSWDPTLNRDGEPPGRGKFLVKVGGRPGIPFKVDLTHAEREVNDTNKRWAHSTTKPKRL</sequence>
<dbReference type="EMBL" id="BAAAZG010000002">
    <property type="protein sequence ID" value="GAA4060848.1"/>
    <property type="molecule type" value="Genomic_DNA"/>
</dbReference>
<dbReference type="InterPro" id="IPR027417">
    <property type="entry name" value="P-loop_NTPase"/>
</dbReference>
<gene>
    <name evidence="2" type="ORF">GCM10022214_12160</name>
</gene>
<evidence type="ECO:0000313" key="2">
    <source>
        <dbReference type="EMBL" id="GAA4060848.1"/>
    </source>
</evidence>
<feature type="compositionally biased region" description="Basic residues" evidence="1">
    <location>
        <begin position="25"/>
        <end position="35"/>
    </location>
</feature>
<feature type="region of interest" description="Disordered" evidence="1">
    <location>
        <begin position="1"/>
        <end position="66"/>
    </location>
</feature>
<evidence type="ECO:0000313" key="3">
    <source>
        <dbReference type="Proteomes" id="UP001500683"/>
    </source>
</evidence>
<dbReference type="RefSeq" id="WP_344941929.1">
    <property type="nucleotide sequence ID" value="NZ_BAAAZG010000002.1"/>
</dbReference>
<dbReference type="SUPFAM" id="SSF52540">
    <property type="entry name" value="P-loop containing nucleoside triphosphate hydrolases"/>
    <property type="match status" value="1"/>
</dbReference>
<dbReference type="PANTHER" id="PTHR30121:SF6">
    <property type="entry name" value="SLR6007 PROTEIN"/>
    <property type="match status" value="1"/>
</dbReference>
<accession>A0ABP7V6V6</accession>
<keyword evidence="3" id="KW-1185">Reference proteome</keyword>
<comment type="caution">
    <text evidence="2">The sequence shown here is derived from an EMBL/GenBank/DDBJ whole genome shotgun (WGS) entry which is preliminary data.</text>
</comment>
<dbReference type="Gene3D" id="3.40.50.300">
    <property type="entry name" value="P-loop containing nucleotide triphosphate hydrolases"/>
    <property type="match status" value="2"/>
</dbReference>
<proteinExistence type="predicted"/>
<name>A0ABP7V6V6_9ACTN</name>